<dbReference type="EMBL" id="JACBKZ010000001">
    <property type="protein sequence ID" value="KAF5960319.1"/>
    <property type="molecule type" value="Genomic_DNA"/>
</dbReference>
<dbReference type="PANTHER" id="PTHR14744:SF15">
    <property type="entry name" value="N-ALPHA-ACETYLTRANSFERASE 60"/>
    <property type="match status" value="1"/>
</dbReference>
<dbReference type="InterPro" id="IPR000182">
    <property type="entry name" value="GNAT_dom"/>
</dbReference>
<comment type="caution">
    <text evidence="12">The sequence shown here is derived from an EMBL/GenBank/DDBJ whole genome shotgun (WGS) entry which is preliminary data.</text>
</comment>
<dbReference type="Gene3D" id="3.40.630.30">
    <property type="match status" value="1"/>
</dbReference>
<evidence type="ECO:0000256" key="2">
    <source>
        <dbReference type="ARBA" id="ARBA00022679"/>
    </source>
</evidence>
<reference evidence="12 13" key="2">
    <citation type="submission" date="2020-07" db="EMBL/GenBank/DDBJ databases">
        <title>Genome assembly of wild tea tree DASZ reveals pedigree and selection history of tea varieties.</title>
        <authorList>
            <person name="Zhang W."/>
        </authorList>
    </citation>
    <scope>NUCLEOTIDE SEQUENCE [LARGE SCALE GENOMIC DNA]</scope>
    <source>
        <strain evidence="13">cv. G240</strain>
        <tissue evidence="12">Leaf</tissue>
    </source>
</reference>
<protein>
    <recommendedName>
        <fullName evidence="8">N-alpha-acetyltransferase 60</fullName>
        <ecNumber evidence="7">2.3.1.259</ecNumber>
        <ecNumber evidence="1">2.3.1.48</ecNumber>
    </recommendedName>
</protein>
<name>A0A7J7I5X2_CAMSI</name>
<dbReference type="GO" id="GO:0004402">
    <property type="term" value="F:histone acetyltransferase activity"/>
    <property type="evidence" value="ECO:0007669"/>
    <property type="project" value="TreeGrafter"/>
</dbReference>
<evidence type="ECO:0000256" key="9">
    <source>
        <dbReference type="ARBA" id="ARBA00048017"/>
    </source>
</evidence>
<dbReference type="InterPro" id="IPR016181">
    <property type="entry name" value="Acyl_CoA_acyltransferase"/>
</dbReference>
<dbReference type="Proteomes" id="UP000593564">
    <property type="component" value="Unassembled WGS sequence"/>
</dbReference>
<dbReference type="InterPro" id="IPR045141">
    <property type="entry name" value="NAA60-like"/>
</dbReference>
<dbReference type="Pfam" id="PF00583">
    <property type="entry name" value="Acetyltransf_1"/>
    <property type="match status" value="1"/>
</dbReference>
<keyword evidence="5" id="KW-0012">Acyltransferase</keyword>
<sequence length="276" mass="31575">MEEVLQEILQAFCWGLMQYSSMADLKGAHRPDISYRRIRPSDLEVLEKIHNDLFPVSYESEFFHNVANGNGIVSWGAVDRSRPNNQSDELIGFVTTRILLAKDSEIEDLFRSDSPDSDQTLVYILTLGVVESYRNLGVATALIRKVIKYASRIPTCQAVYLHVLYYNNSAIRLYQKMSFQCVRRLSDFYFINGQCYDSFLFVYFMKGGLSPCSPLDLVTLMMTYLRSGLKLVAGKLWKNKGKRVSRWPNGKENSGLVTAMQTKRIPVTDGTEFQRV</sequence>
<dbReference type="EC" id="2.3.1.48" evidence="1"/>
<evidence type="ECO:0000256" key="10">
    <source>
        <dbReference type="ARBA" id="ARBA00048848"/>
    </source>
</evidence>
<dbReference type="SUPFAM" id="SSF55729">
    <property type="entry name" value="Acyl-CoA N-acyltransferases (Nat)"/>
    <property type="match status" value="1"/>
</dbReference>
<dbReference type="CDD" id="cd04301">
    <property type="entry name" value="NAT_SF"/>
    <property type="match status" value="1"/>
</dbReference>
<evidence type="ECO:0000256" key="4">
    <source>
        <dbReference type="ARBA" id="ARBA00022853"/>
    </source>
</evidence>
<proteinExistence type="inferred from homology"/>
<feature type="domain" description="N-acetyltransferase" evidence="11">
    <location>
        <begin position="33"/>
        <end position="206"/>
    </location>
</feature>
<dbReference type="PANTHER" id="PTHR14744">
    <property type="entry name" value="N-ALPHA-ACETYLTRANSFERASE 60"/>
    <property type="match status" value="1"/>
</dbReference>
<keyword evidence="4" id="KW-0156">Chromatin regulator</keyword>
<evidence type="ECO:0000256" key="6">
    <source>
        <dbReference type="ARBA" id="ARBA00025774"/>
    </source>
</evidence>
<evidence type="ECO:0000256" key="7">
    <source>
        <dbReference type="ARBA" id="ARBA00026111"/>
    </source>
</evidence>
<dbReference type="GO" id="GO:0000139">
    <property type="term" value="C:Golgi membrane"/>
    <property type="evidence" value="ECO:0007669"/>
    <property type="project" value="TreeGrafter"/>
</dbReference>
<reference evidence="13" key="1">
    <citation type="journal article" date="2020" name="Nat. Commun.">
        <title>Genome assembly of wild tea tree DASZ reveals pedigree and selection history of tea varieties.</title>
        <authorList>
            <person name="Zhang W."/>
            <person name="Zhang Y."/>
            <person name="Qiu H."/>
            <person name="Guo Y."/>
            <person name="Wan H."/>
            <person name="Zhang X."/>
            <person name="Scossa F."/>
            <person name="Alseekh S."/>
            <person name="Zhang Q."/>
            <person name="Wang P."/>
            <person name="Xu L."/>
            <person name="Schmidt M.H."/>
            <person name="Jia X."/>
            <person name="Li D."/>
            <person name="Zhu A."/>
            <person name="Guo F."/>
            <person name="Chen W."/>
            <person name="Ni D."/>
            <person name="Usadel B."/>
            <person name="Fernie A.R."/>
            <person name="Wen W."/>
        </authorList>
    </citation>
    <scope>NUCLEOTIDE SEQUENCE [LARGE SCALE GENOMIC DNA]</scope>
    <source>
        <strain evidence="13">cv. G240</strain>
    </source>
</reference>
<accession>A0A7J7I5X2</accession>
<evidence type="ECO:0000256" key="8">
    <source>
        <dbReference type="ARBA" id="ARBA00026144"/>
    </source>
</evidence>
<evidence type="ECO:0000313" key="12">
    <source>
        <dbReference type="EMBL" id="KAF5960319.1"/>
    </source>
</evidence>
<dbReference type="FunFam" id="3.40.630.30:FF:000041">
    <property type="entry name" value="Histone acetyltransferase MCC1 isoform A"/>
    <property type="match status" value="1"/>
</dbReference>
<dbReference type="GO" id="GO:0120518">
    <property type="term" value="F:protein N-terminal-methionine acetyltransferase activity"/>
    <property type="evidence" value="ECO:0007669"/>
    <property type="project" value="UniProtKB-EC"/>
</dbReference>
<dbReference type="GO" id="GO:0007059">
    <property type="term" value="P:chromosome segregation"/>
    <property type="evidence" value="ECO:0007669"/>
    <property type="project" value="UniProtKB-KW"/>
</dbReference>
<keyword evidence="2" id="KW-0808">Transferase</keyword>
<evidence type="ECO:0000256" key="5">
    <source>
        <dbReference type="ARBA" id="ARBA00023315"/>
    </source>
</evidence>
<dbReference type="PROSITE" id="PS51186">
    <property type="entry name" value="GNAT"/>
    <property type="match status" value="1"/>
</dbReference>
<organism evidence="12 13">
    <name type="scientific">Camellia sinensis</name>
    <name type="common">Tea plant</name>
    <name type="synonym">Thea sinensis</name>
    <dbReference type="NCBI Taxonomy" id="4442"/>
    <lineage>
        <taxon>Eukaryota</taxon>
        <taxon>Viridiplantae</taxon>
        <taxon>Streptophyta</taxon>
        <taxon>Embryophyta</taxon>
        <taxon>Tracheophyta</taxon>
        <taxon>Spermatophyta</taxon>
        <taxon>Magnoliopsida</taxon>
        <taxon>eudicotyledons</taxon>
        <taxon>Gunneridae</taxon>
        <taxon>Pentapetalae</taxon>
        <taxon>asterids</taxon>
        <taxon>Ericales</taxon>
        <taxon>Theaceae</taxon>
        <taxon>Camellia</taxon>
    </lineage>
</organism>
<comment type="catalytic activity">
    <reaction evidence="10">
        <text>N-terminal L-methionyl-[transmembrane protein] + acetyl-CoA = N-terminal N(alpha)-acetyl-L-methionyl-[transmembrane protein] + CoA + H(+)</text>
        <dbReference type="Rhea" id="RHEA:50604"/>
        <dbReference type="Rhea" id="RHEA-COMP:12745"/>
        <dbReference type="Rhea" id="RHEA-COMP:12746"/>
        <dbReference type="ChEBI" id="CHEBI:15378"/>
        <dbReference type="ChEBI" id="CHEBI:57287"/>
        <dbReference type="ChEBI" id="CHEBI:57288"/>
        <dbReference type="ChEBI" id="CHEBI:64731"/>
        <dbReference type="ChEBI" id="CHEBI:133414"/>
        <dbReference type="EC" id="2.3.1.259"/>
    </reaction>
</comment>
<evidence type="ECO:0000256" key="1">
    <source>
        <dbReference type="ARBA" id="ARBA00013184"/>
    </source>
</evidence>
<evidence type="ECO:0000256" key="3">
    <source>
        <dbReference type="ARBA" id="ARBA00022829"/>
    </source>
</evidence>
<comment type="similarity">
    <text evidence="6">Belongs to the acetyltransferase family. NAA60 subfamily.</text>
</comment>
<dbReference type="AlphaFoldDB" id="A0A7J7I5X2"/>
<dbReference type="EC" id="2.3.1.259" evidence="7"/>
<comment type="catalytic activity">
    <reaction evidence="9">
        <text>L-lysyl-[protein] + acetyl-CoA = N(6)-acetyl-L-lysyl-[protein] + CoA + H(+)</text>
        <dbReference type="Rhea" id="RHEA:45948"/>
        <dbReference type="Rhea" id="RHEA-COMP:9752"/>
        <dbReference type="Rhea" id="RHEA-COMP:10731"/>
        <dbReference type="ChEBI" id="CHEBI:15378"/>
        <dbReference type="ChEBI" id="CHEBI:29969"/>
        <dbReference type="ChEBI" id="CHEBI:57287"/>
        <dbReference type="ChEBI" id="CHEBI:57288"/>
        <dbReference type="ChEBI" id="CHEBI:61930"/>
        <dbReference type="EC" id="2.3.1.48"/>
    </reaction>
</comment>
<evidence type="ECO:0000313" key="13">
    <source>
        <dbReference type="Proteomes" id="UP000593564"/>
    </source>
</evidence>
<keyword evidence="13" id="KW-1185">Reference proteome</keyword>
<keyword evidence="3" id="KW-0159">Chromosome partition</keyword>
<gene>
    <name evidence="12" type="ORF">HYC85_001528</name>
</gene>
<evidence type="ECO:0000259" key="11">
    <source>
        <dbReference type="PROSITE" id="PS51186"/>
    </source>
</evidence>